<sequence>MLISKQCKGTFEECVKKLSDLIRNSGAEIFCIVDHSNNAKKVGLSLEPTLVIYFGNPKVGTSVMMKNRSIAYELPLRILVWVSNGITMVGYKKPSEIAREYGIEADEVIKKMDAFMENIISDL</sequence>
<dbReference type="Gene3D" id="3.30.310.70">
    <property type="entry name" value="TT1751-like domain"/>
    <property type="match status" value="1"/>
</dbReference>
<protein>
    <recommendedName>
        <fullName evidence="1">DUF302 domain-containing protein</fullName>
    </recommendedName>
</protein>
<feature type="domain" description="DUF302" evidence="1">
    <location>
        <begin position="33"/>
        <end position="94"/>
    </location>
</feature>
<dbReference type="Pfam" id="PF03625">
    <property type="entry name" value="DUF302"/>
    <property type="match status" value="1"/>
</dbReference>
<dbReference type="AlphaFoldDB" id="A0AAQ4CPY2"/>
<reference evidence="2 3" key="1">
    <citation type="journal article" date="2022" name="Microbiol. Resour. Announc.">
        <title>Complete Genome Sequence of the Hyperthermophilic and Acidophilic Archaeon Saccharolobus caldissimus Strain HS-3T.</title>
        <authorList>
            <person name="Sakai H.D."/>
            <person name="Kurosawa N."/>
        </authorList>
    </citation>
    <scope>NUCLEOTIDE SEQUENCE [LARGE SCALE GENOMIC DNA]</scope>
    <source>
        <strain evidence="2 3">JCM32116</strain>
    </source>
</reference>
<name>A0AAQ4CPY2_9CREN</name>
<keyword evidence="3" id="KW-1185">Reference proteome</keyword>
<evidence type="ECO:0000313" key="3">
    <source>
        <dbReference type="Proteomes" id="UP001319921"/>
    </source>
</evidence>
<dbReference type="EMBL" id="AP025226">
    <property type="protein sequence ID" value="BDB97863.1"/>
    <property type="molecule type" value="Genomic_DNA"/>
</dbReference>
<dbReference type="Proteomes" id="UP001319921">
    <property type="component" value="Chromosome"/>
</dbReference>
<dbReference type="InterPro" id="IPR005180">
    <property type="entry name" value="DUF302"/>
</dbReference>
<gene>
    <name evidence="2" type="ORF">SACC_08800</name>
</gene>
<dbReference type="RefSeq" id="WP_229571830.1">
    <property type="nucleotide sequence ID" value="NZ_AP025226.1"/>
</dbReference>
<evidence type="ECO:0000259" key="1">
    <source>
        <dbReference type="Pfam" id="PF03625"/>
    </source>
</evidence>
<organism evidence="2 3">
    <name type="scientific">Saccharolobus caldissimus</name>
    <dbReference type="NCBI Taxonomy" id="1702097"/>
    <lineage>
        <taxon>Archaea</taxon>
        <taxon>Thermoproteota</taxon>
        <taxon>Thermoprotei</taxon>
        <taxon>Sulfolobales</taxon>
        <taxon>Sulfolobaceae</taxon>
        <taxon>Saccharolobus</taxon>
    </lineage>
</organism>
<dbReference type="PANTHER" id="PTHR38342:SF2">
    <property type="entry name" value="INNER MEMBRANE OR EXPORTED"/>
    <property type="match status" value="1"/>
</dbReference>
<dbReference type="SUPFAM" id="SSF103247">
    <property type="entry name" value="TT1751-like"/>
    <property type="match status" value="1"/>
</dbReference>
<accession>A0AAQ4CPY2</accession>
<dbReference type="InterPro" id="IPR035923">
    <property type="entry name" value="TT1751-like_sf"/>
</dbReference>
<dbReference type="KEGG" id="scas:SACC_08800"/>
<dbReference type="PANTHER" id="PTHR38342">
    <property type="entry name" value="SLR5037 PROTEIN"/>
    <property type="match status" value="1"/>
</dbReference>
<dbReference type="CDD" id="cd14797">
    <property type="entry name" value="DUF302"/>
    <property type="match status" value="1"/>
</dbReference>
<dbReference type="GeneID" id="68865622"/>
<evidence type="ECO:0000313" key="2">
    <source>
        <dbReference type="EMBL" id="BDB97863.1"/>
    </source>
</evidence>
<proteinExistence type="predicted"/>